<feature type="domain" description="Glycosyltransferase 2-like" evidence="1">
    <location>
        <begin position="15"/>
        <end position="144"/>
    </location>
</feature>
<dbReference type="SUPFAM" id="SSF53448">
    <property type="entry name" value="Nucleotide-diphospho-sugar transferases"/>
    <property type="match status" value="1"/>
</dbReference>
<dbReference type="GO" id="GO:0047238">
    <property type="term" value="F:glucuronosyl-N-acetylgalactosaminyl-proteoglycan 4-beta-N-acetylgalactosaminyltransferase activity"/>
    <property type="evidence" value="ECO:0007669"/>
    <property type="project" value="UniProtKB-EC"/>
</dbReference>
<dbReference type="AlphaFoldDB" id="A0A087VSF3"/>
<keyword evidence="2" id="KW-0328">Glycosyltransferase</keyword>
<keyword evidence="3" id="KW-1185">Reference proteome</keyword>
<evidence type="ECO:0000259" key="1">
    <source>
        <dbReference type="Pfam" id="PF00535"/>
    </source>
</evidence>
<dbReference type="EC" id="2.4.1.226" evidence="2"/>
<organism evidence="2 3">
    <name type="scientific">Bifidobacterium [indicum] DSM 20214 = LMG 11587</name>
    <dbReference type="NCBI Taxonomy" id="1341694"/>
    <lineage>
        <taxon>Bacteria</taxon>
        <taxon>Bacillati</taxon>
        <taxon>Actinomycetota</taxon>
        <taxon>Actinomycetes</taxon>
        <taxon>Bifidobacteriales</taxon>
        <taxon>Bifidobacteriaceae</taxon>
        <taxon>Bifidobacterium</taxon>
    </lineage>
</organism>
<dbReference type="OrthoDB" id="396512at2"/>
<evidence type="ECO:0000313" key="2">
    <source>
        <dbReference type="EMBL" id="AIC91281.1"/>
    </source>
</evidence>
<dbReference type="PANTHER" id="PTHR43685:SF11">
    <property type="entry name" value="GLYCOSYLTRANSFERASE TAGX-RELATED"/>
    <property type="match status" value="1"/>
</dbReference>
<dbReference type="InterPro" id="IPR001173">
    <property type="entry name" value="Glyco_trans_2-like"/>
</dbReference>
<dbReference type="Proteomes" id="UP000028569">
    <property type="component" value="Chromosome"/>
</dbReference>
<dbReference type="EMBL" id="CP006018">
    <property type="protein sequence ID" value="AIC91281.1"/>
    <property type="molecule type" value="Genomic_DNA"/>
</dbReference>
<reference evidence="2 3" key="1">
    <citation type="journal article" date="2014" name="Appl. Environ. Microbiol.">
        <title>Genomic encyclopedia of type strains of the genus Bifidobacterium.</title>
        <authorList>
            <person name="Milani C."/>
            <person name="Lugli G.A."/>
            <person name="Duranti S."/>
            <person name="Turroni F."/>
            <person name="Bottacini F."/>
            <person name="Mangifesta M."/>
            <person name="Sanchez B."/>
            <person name="Viappiani A."/>
            <person name="Mancabelli L."/>
            <person name="Taminiau B."/>
            <person name="Delcenserie V."/>
            <person name="Barrangou R."/>
            <person name="Margolles A."/>
            <person name="van Sinderen D."/>
            <person name="Ventura M."/>
        </authorList>
    </citation>
    <scope>NUCLEOTIDE SEQUENCE [LARGE SCALE GENOMIC DNA]</scope>
    <source>
        <strain evidence="2 3">LMG 11587</strain>
    </source>
</reference>
<name>A0A087VSF3_9BIFI</name>
<dbReference type="KEGG" id="bii:BINDI_1378"/>
<accession>A0A087VSF3</accession>
<dbReference type="EC" id="2.4.1.175" evidence="2"/>
<protein>
    <submittedName>
        <fullName evidence="2">Glycosyltransferase</fullName>
        <ecNumber evidence="2">2.4.1.175</ecNumber>
        <ecNumber evidence="2">2.4.1.226</ecNumber>
    </submittedName>
</protein>
<dbReference type="InterPro" id="IPR050834">
    <property type="entry name" value="Glycosyltransf_2"/>
</dbReference>
<sequence length="348" mass="39451">MTSSTRADDRPVITFIIPAYNMADHLDTCLNSLLSQAAEDLEIIVVDDGSTDDTAKLSHDYEVRHPGIVRLIKQENKGHGGAVNAGLSQAQGLYVKVVDADDWVDTDSLGLVLDRLRTQATSSHPVDMVVTNYVYEKEGRHHKQVINFRSVMPSDRVLDWNHLGRFGMAQYMIMHALIFRREVLQRAATHLPEHTYYVDFIYSYQPLPYVTSLMYLDTDFYRYHTGREGQSVQTSVMVSRVDQLLRVNGLMVEATPEPGQVSDGLYRYMIHYLAINCVVTSVFLILSKDPQNYQNKDMLWSRLEDHSPAISHDVRSTLLCKLINMPGRPGRVAIRLGYRVAEAAVGFN</sequence>
<dbReference type="HOGENOM" id="CLU_025996_1_1_11"/>
<dbReference type="PANTHER" id="PTHR43685">
    <property type="entry name" value="GLYCOSYLTRANSFERASE"/>
    <property type="match status" value="1"/>
</dbReference>
<evidence type="ECO:0000313" key="3">
    <source>
        <dbReference type="Proteomes" id="UP000028569"/>
    </source>
</evidence>
<dbReference type="CDD" id="cd00761">
    <property type="entry name" value="Glyco_tranf_GTA_type"/>
    <property type="match status" value="1"/>
</dbReference>
<dbReference type="GO" id="GO:0050510">
    <property type="term" value="F:N-acetylgalactosaminyl-proteoglycan 3-beta-glucuronosyltransferase activity"/>
    <property type="evidence" value="ECO:0007669"/>
    <property type="project" value="UniProtKB-EC"/>
</dbReference>
<keyword evidence="2" id="KW-0808">Transferase</keyword>
<dbReference type="Pfam" id="PF00535">
    <property type="entry name" value="Glycos_transf_2"/>
    <property type="match status" value="1"/>
</dbReference>
<dbReference type="RefSeq" id="WP_033491022.1">
    <property type="nucleotide sequence ID" value="NZ_CP006018.1"/>
</dbReference>
<dbReference type="InterPro" id="IPR029044">
    <property type="entry name" value="Nucleotide-diphossugar_trans"/>
</dbReference>
<gene>
    <name evidence="2" type="ORF">BINDI_1378</name>
</gene>
<proteinExistence type="predicted"/>
<dbReference type="Gene3D" id="3.90.550.10">
    <property type="entry name" value="Spore Coat Polysaccharide Biosynthesis Protein SpsA, Chain A"/>
    <property type="match status" value="1"/>
</dbReference>